<keyword evidence="2" id="KW-1185">Reference proteome</keyword>
<organism evidence="1 2">
    <name type="scientific">Vigna mungo</name>
    <name type="common">Black gram</name>
    <name type="synonym">Phaseolus mungo</name>
    <dbReference type="NCBI Taxonomy" id="3915"/>
    <lineage>
        <taxon>Eukaryota</taxon>
        <taxon>Viridiplantae</taxon>
        <taxon>Streptophyta</taxon>
        <taxon>Embryophyta</taxon>
        <taxon>Tracheophyta</taxon>
        <taxon>Spermatophyta</taxon>
        <taxon>Magnoliopsida</taxon>
        <taxon>eudicotyledons</taxon>
        <taxon>Gunneridae</taxon>
        <taxon>Pentapetalae</taxon>
        <taxon>rosids</taxon>
        <taxon>fabids</taxon>
        <taxon>Fabales</taxon>
        <taxon>Fabaceae</taxon>
        <taxon>Papilionoideae</taxon>
        <taxon>50 kb inversion clade</taxon>
        <taxon>NPAAA clade</taxon>
        <taxon>indigoferoid/millettioid clade</taxon>
        <taxon>Phaseoleae</taxon>
        <taxon>Vigna</taxon>
    </lineage>
</organism>
<evidence type="ECO:0000313" key="2">
    <source>
        <dbReference type="Proteomes" id="UP001374535"/>
    </source>
</evidence>
<evidence type="ECO:0000313" key="1">
    <source>
        <dbReference type="EMBL" id="WVY92788.1"/>
    </source>
</evidence>
<dbReference type="Proteomes" id="UP001374535">
    <property type="component" value="Chromosome 10"/>
</dbReference>
<protein>
    <submittedName>
        <fullName evidence="1">Uncharacterized protein</fullName>
    </submittedName>
</protein>
<dbReference type="AlphaFoldDB" id="A0AAQ3RHC3"/>
<proteinExistence type="predicted"/>
<accession>A0AAQ3RHC3</accession>
<reference evidence="1 2" key="1">
    <citation type="journal article" date="2023" name="Life. Sci Alliance">
        <title>Evolutionary insights into 3D genome organization and epigenetic landscape of Vigna mungo.</title>
        <authorList>
            <person name="Junaid A."/>
            <person name="Singh B."/>
            <person name="Bhatia S."/>
        </authorList>
    </citation>
    <scope>NUCLEOTIDE SEQUENCE [LARGE SCALE GENOMIC DNA]</scope>
    <source>
        <strain evidence="1">Urdbean</strain>
    </source>
</reference>
<sequence length="119" mass="13262">MVRGRWWVVLQNAFRVLLRPNGNAILGGRKTADVWQVSDAGKAAAVVTGGQRRQGGSGFAKWTRDAGLRNGYGMGSLQWLSNSNFKIKKTFLSLPHINISVYFQNSITFSLFVTWTNEI</sequence>
<dbReference type="EMBL" id="CP144691">
    <property type="protein sequence ID" value="WVY92788.1"/>
    <property type="molecule type" value="Genomic_DNA"/>
</dbReference>
<gene>
    <name evidence="1" type="ORF">V8G54_031876</name>
</gene>
<name>A0AAQ3RHC3_VIGMU</name>